<accession>A0A6B2H0N5</accession>
<dbReference type="PANTHER" id="PTHR34262:SF1">
    <property type="entry name" value="TRANSMEMBRANE PROTEIN 220"/>
    <property type="match status" value="1"/>
</dbReference>
<name>A0A6B2H0N5_9BACT</name>
<dbReference type="Pfam" id="PF15071">
    <property type="entry name" value="TMEM220"/>
    <property type="match status" value="1"/>
</dbReference>
<dbReference type="RefSeq" id="WP_162345940.1">
    <property type="nucleotide sequence ID" value="NZ_JAAEAA010000008.1"/>
</dbReference>
<reference evidence="2 3" key="1">
    <citation type="submission" date="2020-01" db="EMBL/GenBank/DDBJ databases">
        <authorList>
            <person name="Kim M.K."/>
        </authorList>
    </citation>
    <scope>NUCLEOTIDE SEQUENCE [LARGE SCALE GENOMIC DNA]</scope>
    <source>
        <strain evidence="2 3">BT213</strain>
    </source>
</reference>
<dbReference type="PANTHER" id="PTHR34262">
    <property type="entry name" value="TRANSMEMBRANE PROTEIN 220"/>
    <property type="match status" value="1"/>
</dbReference>
<protein>
    <recommendedName>
        <fullName evidence="4">Transmembrane family 220, helix</fullName>
    </recommendedName>
</protein>
<dbReference type="InterPro" id="IPR029377">
    <property type="entry name" value="TMEM220"/>
</dbReference>
<feature type="transmembrane region" description="Helical" evidence="1">
    <location>
        <begin position="28"/>
        <end position="46"/>
    </location>
</feature>
<evidence type="ECO:0000313" key="3">
    <source>
        <dbReference type="Proteomes" id="UP000478546"/>
    </source>
</evidence>
<gene>
    <name evidence="2" type="ORF">GWO68_08130</name>
</gene>
<keyword evidence="1" id="KW-0472">Membrane</keyword>
<dbReference type="AlphaFoldDB" id="A0A6B2H0N5"/>
<organism evidence="2 3">
    <name type="scientific">Pontibacter fetidus</name>
    <dbReference type="NCBI Taxonomy" id="2700082"/>
    <lineage>
        <taxon>Bacteria</taxon>
        <taxon>Pseudomonadati</taxon>
        <taxon>Bacteroidota</taxon>
        <taxon>Cytophagia</taxon>
        <taxon>Cytophagales</taxon>
        <taxon>Hymenobacteraceae</taxon>
        <taxon>Pontibacter</taxon>
    </lineage>
</organism>
<evidence type="ECO:0000256" key="1">
    <source>
        <dbReference type="SAM" id="Phobius"/>
    </source>
</evidence>
<evidence type="ECO:0008006" key="4">
    <source>
        <dbReference type="Google" id="ProtNLM"/>
    </source>
</evidence>
<keyword evidence="1" id="KW-0812">Transmembrane</keyword>
<proteinExistence type="predicted"/>
<sequence>MLRKIIGIILALLFTSFAALQYNDPDTGIWVAIYLVAAALCVFAAYRRVPFILLGLACAAFVVGAIYMWPEKYEGLEVGGGDIKNIEEAREALGLLLVAAVLFIYAVVPRRQVTDTTPLTQKG</sequence>
<dbReference type="Proteomes" id="UP000478546">
    <property type="component" value="Unassembled WGS sequence"/>
</dbReference>
<feature type="transmembrane region" description="Helical" evidence="1">
    <location>
        <begin position="89"/>
        <end position="108"/>
    </location>
</feature>
<evidence type="ECO:0000313" key="2">
    <source>
        <dbReference type="EMBL" id="NDK55881.1"/>
    </source>
</evidence>
<dbReference type="EMBL" id="JAAEAA010000008">
    <property type="protein sequence ID" value="NDK55881.1"/>
    <property type="molecule type" value="Genomic_DNA"/>
</dbReference>
<keyword evidence="1" id="KW-1133">Transmembrane helix</keyword>
<keyword evidence="3" id="KW-1185">Reference proteome</keyword>
<feature type="transmembrane region" description="Helical" evidence="1">
    <location>
        <begin position="51"/>
        <end position="69"/>
    </location>
</feature>
<comment type="caution">
    <text evidence="2">The sequence shown here is derived from an EMBL/GenBank/DDBJ whole genome shotgun (WGS) entry which is preliminary data.</text>
</comment>